<proteinExistence type="predicted"/>
<keyword evidence="1" id="KW-0175">Coiled coil</keyword>
<keyword evidence="2" id="KW-0732">Signal</keyword>
<dbReference type="Proteomes" id="UP000095751">
    <property type="component" value="Unassembled WGS sequence"/>
</dbReference>
<evidence type="ECO:0000313" key="3">
    <source>
        <dbReference type="EMBL" id="OEU16738.1"/>
    </source>
</evidence>
<dbReference type="AlphaFoldDB" id="A0A1E7FEY7"/>
<feature type="coiled-coil region" evidence="1">
    <location>
        <begin position="82"/>
        <end position="116"/>
    </location>
</feature>
<evidence type="ECO:0000313" key="4">
    <source>
        <dbReference type="Proteomes" id="UP000095751"/>
    </source>
</evidence>
<gene>
    <name evidence="3" type="ORF">FRACYDRAFT_269093</name>
</gene>
<name>A0A1E7FEY7_9STRA</name>
<dbReference type="InParanoid" id="A0A1E7FEY7"/>
<protein>
    <submittedName>
        <fullName evidence="3">Uncharacterized protein</fullName>
    </submittedName>
</protein>
<dbReference type="EMBL" id="KV784358">
    <property type="protein sequence ID" value="OEU16738.1"/>
    <property type="molecule type" value="Genomic_DNA"/>
</dbReference>
<feature type="signal peptide" evidence="2">
    <location>
        <begin position="1"/>
        <end position="30"/>
    </location>
</feature>
<evidence type="ECO:0000256" key="1">
    <source>
        <dbReference type="SAM" id="Coils"/>
    </source>
</evidence>
<feature type="chain" id="PRO_5009193012" evidence="2">
    <location>
        <begin position="31"/>
        <end position="139"/>
    </location>
</feature>
<keyword evidence="4" id="KW-1185">Reference proteome</keyword>
<dbReference type="OrthoDB" id="10454869at2759"/>
<reference evidence="3 4" key="1">
    <citation type="submission" date="2016-09" db="EMBL/GenBank/DDBJ databases">
        <title>Extensive genetic diversity and differential bi-allelic expression allows diatom success in the polar Southern Ocean.</title>
        <authorList>
            <consortium name="DOE Joint Genome Institute"/>
            <person name="Mock T."/>
            <person name="Otillar R.P."/>
            <person name="Strauss J."/>
            <person name="Dupont C."/>
            <person name="Frickenhaus S."/>
            <person name="Maumus F."/>
            <person name="Mcmullan M."/>
            <person name="Sanges R."/>
            <person name="Schmutz J."/>
            <person name="Toseland A."/>
            <person name="Valas R."/>
            <person name="Veluchamy A."/>
            <person name="Ward B.J."/>
            <person name="Allen A."/>
            <person name="Barry K."/>
            <person name="Falciatore A."/>
            <person name="Ferrante M."/>
            <person name="Fortunato A.E."/>
            <person name="Gloeckner G."/>
            <person name="Gruber A."/>
            <person name="Hipkin R."/>
            <person name="Janech M."/>
            <person name="Kroth P."/>
            <person name="Leese F."/>
            <person name="Lindquist E."/>
            <person name="Lyon B.R."/>
            <person name="Martin J."/>
            <person name="Mayer C."/>
            <person name="Parker M."/>
            <person name="Quesneville H."/>
            <person name="Raymond J."/>
            <person name="Uhlig C."/>
            <person name="Valentin K.U."/>
            <person name="Worden A.Z."/>
            <person name="Armbrust E.V."/>
            <person name="Bowler C."/>
            <person name="Green B."/>
            <person name="Moulton V."/>
            <person name="Van Oosterhout C."/>
            <person name="Grigoriev I."/>
        </authorList>
    </citation>
    <scope>NUCLEOTIDE SEQUENCE [LARGE SCALE GENOMIC DNA]</scope>
    <source>
        <strain evidence="3 4">CCMP1102</strain>
    </source>
</reference>
<organism evidence="3 4">
    <name type="scientific">Fragilariopsis cylindrus CCMP1102</name>
    <dbReference type="NCBI Taxonomy" id="635003"/>
    <lineage>
        <taxon>Eukaryota</taxon>
        <taxon>Sar</taxon>
        <taxon>Stramenopiles</taxon>
        <taxon>Ochrophyta</taxon>
        <taxon>Bacillariophyta</taxon>
        <taxon>Bacillariophyceae</taxon>
        <taxon>Bacillariophycidae</taxon>
        <taxon>Bacillariales</taxon>
        <taxon>Bacillariaceae</taxon>
        <taxon>Fragilariopsis</taxon>
    </lineage>
</organism>
<accession>A0A1E7FEY7</accession>
<sequence length="139" mass="16171">MTHNILKGAFFFFAGTSLLLLLSSPSFLVAADTRHHRRDDVTGHIPSTHEEIVSRRQEHSDLFTSRLDEVNIQLDSHTSGGRLLTETEYNKLERKKKAYEGKLEELNREFDERHSKRILQREELLNDRAKTRATNGREL</sequence>
<dbReference type="KEGG" id="fcy:FRACYDRAFT_269093"/>
<evidence type="ECO:0000256" key="2">
    <source>
        <dbReference type="SAM" id="SignalP"/>
    </source>
</evidence>